<comment type="cofactor">
    <cofactor evidence="9">
        <name>Zn(2+)</name>
        <dbReference type="ChEBI" id="CHEBI:29105"/>
    </cofactor>
    <text evidence="9">Binds 1 zinc ion.</text>
</comment>
<dbReference type="PANTHER" id="PTHR46986:SF1">
    <property type="entry name" value="ENDORIBONUCLEASE YBEY, CHLOROPLASTIC"/>
    <property type="match status" value="1"/>
</dbReference>
<comment type="function">
    <text evidence="9">Single strand-specific metallo-endoribonuclease involved in late-stage 70S ribosome quality control and in maturation of the 3' terminus of the 16S rRNA.</text>
</comment>
<evidence type="ECO:0000256" key="4">
    <source>
        <dbReference type="ARBA" id="ARBA00022722"/>
    </source>
</evidence>
<dbReference type="Proteomes" id="UP000824078">
    <property type="component" value="Unassembled WGS sequence"/>
</dbReference>
<dbReference type="InterPro" id="IPR002036">
    <property type="entry name" value="YbeY"/>
</dbReference>
<keyword evidence="4 9" id="KW-0540">Nuclease</keyword>
<dbReference type="EC" id="3.1.-.-" evidence="9"/>
<dbReference type="NCBIfam" id="TIGR00043">
    <property type="entry name" value="rRNA maturation RNase YbeY"/>
    <property type="match status" value="1"/>
</dbReference>
<protein>
    <recommendedName>
        <fullName evidence="9">Endoribonuclease YbeY</fullName>
        <ecNumber evidence="9">3.1.-.-</ecNumber>
    </recommendedName>
</protein>
<evidence type="ECO:0000313" key="10">
    <source>
        <dbReference type="EMBL" id="HIU24230.1"/>
    </source>
</evidence>
<evidence type="ECO:0000256" key="3">
    <source>
        <dbReference type="ARBA" id="ARBA00022552"/>
    </source>
</evidence>
<keyword evidence="7 9" id="KW-0378">Hydrolase</keyword>
<evidence type="ECO:0000256" key="8">
    <source>
        <dbReference type="ARBA" id="ARBA00022833"/>
    </source>
</evidence>
<evidence type="ECO:0000256" key="5">
    <source>
        <dbReference type="ARBA" id="ARBA00022723"/>
    </source>
</evidence>
<dbReference type="EMBL" id="DVMQ01000015">
    <property type="protein sequence ID" value="HIU24230.1"/>
    <property type="molecule type" value="Genomic_DNA"/>
</dbReference>
<reference evidence="10" key="1">
    <citation type="submission" date="2020-10" db="EMBL/GenBank/DDBJ databases">
        <authorList>
            <person name="Gilroy R."/>
        </authorList>
    </citation>
    <scope>NUCLEOTIDE SEQUENCE</scope>
    <source>
        <strain evidence="10">ChiHjej12B11-29160</strain>
    </source>
</reference>
<evidence type="ECO:0000256" key="2">
    <source>
        <dbReference type="ARBA" id="ARBA00022517"/>
    </source>
</evidence>
<comment type="caution">
    <text evidence="10">The sequence shown here is derived from an EMBL/GenBank/DDBJ whole genome shotgun (WGS) entry which is preliminary data.</text>
</comment>
<gene>
    <name evidence="9 10" type="primary">ybeY</name>
    <name evidence="10" type="ORF">IAD17_04855</name>
</gene>
<keyword evidence="8 9" id="KW-0862">Zinc</keyword>
<dbReference type="SUPFAM" id="SSF55486">
    <property type="entry name" value="Metalloproteases ('zincins'), catalytic domain"/>
    <property type="match status" value="1"/>
</dbReference>
<dbReference type="Gene3D" id="3.40.390.30">
    <property type="entry name" value="Metalloproteases ('zincins'), catalytic domain"/>
    <property type="match status" value="1"/>
</dbReference>
<dbReference type="GO" id="GO:0004222">
    <property type="term" value="F:metalloendopeptidase activity"/>
    <property type="evidence" value="ECO:0007669"/>
    <property type="project" value="InterPro"/>
</dbReference>
<name>A0A9D1L4V9_9ACTN</name>
<comment type="subcellular location">
    <subcellularLocation>
        <location evidence="9">Cytoplasm</location>
    </subcellularLocation>
</comment>
<dbReference type="InterPro" id="IPR023091">
    <property type="entry name" value="MetalPrtase_cat_dom_sf_prd"/>
</dbReference>
<evidence type="ECO:0000256" key="7">
    <source>
        <dbReference type="ARBA" id="ARBA00022801"/>
    </source>
</evidence>
<sequence>MDVELDLFCADGVTPAIDNEEAQRLIRLVLEDRNVERDCMVSLSFVSDDSIAELNGTWRNNPHPTDVLSFEMEHPWDEDLAQDEPCELGDIVIAPGFVAQQATEFGTTEADETRLMLVHGMLHLLGFDHMNEADACEMQQIEDAILARMDGDGTLTEAILTRHRGEEA</sequence>
<accession>A0A9D1L4V9</accession>
<dbReference type="HAMAP" id="MF_00009">
    <property type="entry name" value="Endoribonucl_YbeY"/>
    <property type="match status" value="1"/>
</dbReference>
<dbReference type="InterPro" id="IPR020549">
    <property type="entry name" value="YbeY_CS"/>
</dbReference>
<dbReference type="GO" id="GO:0004521">
    <property type="term" value="F:RNA endonuclease activity"/>
    <property type="evidence" value="ECO:0007669"/>
    <property type="project" value="UniProtKB-UniRule"/>
</dbReference>
<dbReference type="AlphaFoldDB" id="A0A9D1L4V9"/>
<feature type="binding site" evidence="9">
    <location>
        <position position="129"/>
    </location>
    <ligand>
        <name>Zn(2+)</name>
        <dbReference type="ChEBI" id="CHEBI:29105"/>
        <note>catalytic</note>
    </ligand>
</feature>
<keyword evidence="3 9" id="KW-0698">rRNA processing</keyword>
<dbReference type="GO" id="GO:0006364">
    <property type="term" value="P:rRNA processing"/>
    <property type="evidence" value="ECO:0007669"/>
    <property type="project" value="UniProtKB-UniRule"/>
</dbReference>
<organism evidence="10 11">
    <name type="scientific">Candidatus Coprovicinus avistercoris</name>
    <dbReference type="NCBI Taxonomy" id="2840754"/>
    <lineage>
        <taxon>Bacteria</taxon>
        <taxon>Bacillati</taxon>
        <taxon>Actinomycetota</taxon>
        <taxon>Coriobacteriia</taxon>
        <taxon>Coriobacteriales</taxon>
        <taxon>Coriobacteriaceae</taxon>
        <taxon>Coriobacteriaceae incertae sedis</taxon>
        <taxon>Candidatus Coprovicinus</taxon>
    </lineage>
</organism>
<evidence type="ECO:0000256" key="9">
    <source>
        <dbReference type="HAMAP-Rule" id="MF_00009"/>
    </source>
</evidence>
<feature type="binding site" evidence="9">
    <location>
        <position position="123"/>
    </location>
    <ligand>
        <name>Zn(2+)</name>
        <dbReference type="ChEBI" id="CHEBI:29105"/>
        <note>catalytic</note>
    </ligand>
</feature>
<evidence type="ECO:0000256" key="1">
    <source>
        <dbReference type="ARBA" id="ARBA00010875"/>
    </source>
</evidence>
<dbReference type="PANTHER" id="PTHR46986">
    <property type="entry name" value="ENDORIBONUCLEASE YBEY, CHLOROPLASTIC"/>
    <property type="match status" value="1"/>
</dbReference>
<proteinExistence type="inferred from homology"/>
<dbReference type="GO" id="GO:0008270">
    <property type="term" value="F:zinc ion binding"/>
    <property type="evidence" value="ECO:0007669"/>
    <property type="project" value="UniProtKB-UniRule"/>
</dbReference>
<keyword evidence="6 9" id="KW-0255">Endonuclease</keyword>
<evidence type="ECO:0000256" key="6">
    <source>
        <dbReference type="ARBA" id="ARBA00022759"/>
    </source>
</evidence>
<keyword evidence="9" id="KW-0963">Cytoplasm</keyword>
<reference evidence="10" key="2">
    <citation type="journal article" date="2021" name="PeerJ">
        <title>Extensive microbial diversity within the chicken gut microbiome revealed by metagenomics and culture.</title>
        <authorList>
            <person name="Gilroy R."/>
            <person name="Ravi A."/>
            <person name="Getino M."/>
            <person name="Pursley I."/>
            <person name="Horton D.L."/>
            <person name="Alikhan N.F."/>
            <person name="Baker D."/>
            <person name="Gharbi K."/>
            <person name="Hall N."/>
            <person name="Watson M."/>
            <person name="Adriaenssens E.M."/>
            <person name="Foster-Nyarko E."/>
            <person name="Jarju S."/>
            <person name="Secka A."/>
            <person name="Antonio M."/>
            <person name="Oren A."/>
            <person name="Chaudhuri R.R."/>
            <person name="La Ragione R."/>
            <person name="Hildebrand F."/>
            <person name="Pallen M.J."/>
        </authorList>
    </citation>
    <scope>NUCLEOTIDE SEQUENCE</scope>
    <source>
        <strain evidence="10">ChiHjej12B11-29160</strain>
    </source>
</reference>
<dbReference type="PROSITE" id="PS01306">
    <property type="entry name" value="UPF0054"/>
    <property type="match status" value="1"/>
</dbReference>
<evidence type="ECO:0000313" key="11">
    <source>
        <dbReference type="Proteomes" id="UP000824078"/>
    </source>
</evidence>
<keyword evidence="5 9" id="KW-0479">Metal-binding</keyword>
<comment type="similarity">
    <text evidence="1 9">Belongs to the endoribonuclease YbeY family.</text>
</comment>
<dbReference type="Pfam" id="PF02130">
    <property type="entry name" value="YbeY"/>
    <property type="match status" value="1"/>
</dbReference>
<dbReference type="GO" id="GO:0005737">
    <property type="term" value="C:cytoplasm"/>
    <property type="evidence" value="ECO:0007669"/>
    <property type="project" value="UniProtKB-SubCell"/>
</dbReference>
<feature type="binding site" evidence="9">
    <location>
        <position position="119"/>
    </location>
    <ligand>
        <name>Zn(2+)</name>
        <dbReference type="ChEBI" id="CHEBI:29105"/>
        <note>catalytic</note>
    </ligand>
</feature>
<keyword evidence="2 9" id="KW-0690">Ribosome biogenesis</keyword>